<proteinExistence type="predicted"/>
<dbReference type="Pfam" id="PF20572">
    <property type="entry name" value="DUF6781"/>
    <property type="match status" value="1"/>
</dbReference>
<dbReference type="EMBL" id="FR695873">
    <property type="protein sequence ID" value="CBX29842.1"/>
    <property type="molecule type" value="Genomic_DNA"/>
</dbReference>
<reference evidence="1" key="1">
    <citation type="journal article" date="2011" name="Environ. Microbiol.">
        <title>Genomic insights into the metabolic potential of the polycyclic aromatic hydrocarbon degrading sulfate-reducing Deltaproteobacterium N47.</title>
        <authorList>
            <person name="Bergmann F."/>
            <person name="Selesi D."/>
            <person name="Weinmaier T."/>
            <person name="Tischler P."/>
            <person name="Rattei T."/>
            <person name="Meckenstock R.U."/>
        </authorList>
    </citation>
    <scope>NUCLEOTIDE SEQUENCE</scope>
</reference>
<evidence type="ECO:0000313" key="1">
    <source>
        <dbReference type="EMBL" id="CBX29842.1"/>
    </source>
</evidence>
<dbReference type="AlphaFoldDB" id="E1YGZ8"/>
<gene>
    <name evidence="1" type="ORF">N47_F15370</name>
</gene>
<sequence>MPKEIGTRIEALSADIKLKSTELFGLTEQTVKEAVKQAIESGENVKETVVQIARDATERALKERRFTADRVKKIAEKVISGAVEAAEEAGKEVKDVAHGAFEGAQKGIASALESIGDKTKEFVHEDLAQTKEDLETIEKLFLETAGRVAKRSGKTARAVSVDLVEQTERTTSVLREKTGHATEKVAERLKEAGKEAVKTSVETADKLASWPRRRWSLGNGPWSLQRGPSHPLYLRMAVISTKSKAAN</sequence>
<protein>
    <submittedName>
        <fullName evidence="1">Uncharacterized protein</fullName>
    </submittedName>
</protein>
<dbReference type="InterPro" id="IPR046708">
    <property type="entry name" value="DUF6781"/>
</dbReference>
<accession>E1YGZ8</accession>
<name>E1YGZ8_9BACT</name>
<organism evidence="1">
    <name type="scientific">uncultured Desulfobacterium sp</name>
    <dbReference type="NCBI Taxonomy" id="201089"/>
    <lineage>
        <taxon>Bacteria</taxon>
        <taxon>Pseudomonadati</taxon>
        <taxon>Thermodesulfobacteriota</taxon>
        <taxon>Desulfobacteria</taxon>
        <taxon>Desulfobacterales</taxon>
        <taxon>Desulfobacteriaceae</taxon>
        <taxon>Desulfobacterium</taxon>
        <taxon>environmental samples</taxon>
    </lineage>
</organism>